<accession>A0AAI9NGJ0</accession>
<dbReference type="Gene3D" id="1.10.10.10">
    <property type="entry name" value="Winged helix-like DNA-binding domain superfamily/Winged helix DNA-binding domain"/>
    <property type="match status" value="1"/>
</dbReference>
<dbReference type="FunFam" id="1.10.10.10:FF:000001">
    <property type="entry name" value="LysR family transcriptional regulator"/>
    <property type="match status" value="1"/>
</dbReference>
<dbReference type="AlphaFoldDB" id="A0AAI9NGJ0"/>
<dbReference type="GO" id="GO:0000976">
    <property type="term" value="F:transcription cis-regulatory region binding"/>
    <property type="evidence" value="ECO:0007669"/>
    <property type="project" value="TreeGrafter"/>
</dbReference>
<keyword evidence="4" id="KW-0804">Transcription</keyword>
<sequence length="355" mass="38627">MSCEGRPAMTAPKIIDMQALRIFLAAAKDQNMSIAASKLGLTQSAVSQAIGQLEEQFGIKLLDRNRRPLTLTSAGYVLYERGEQLVSAALNLKGAVLEAGHGVRPAIRLGLVDSVATTCGTSIIKQLMPRVAQLKLQTGLSFDVGAALIDRRVDLAITSEPMHRENGLVRYRVLTEQFVVIFPPGLEVADRENTNLALLSAQLPMIRYRSQSHLGRQAETVLRRADLEIPQFLEVDTADTLTSMVAGGLGWALTTPLCLLQAQEHAKRVGIGFLQSSGDSRSIYLLARGGEFDSLIKDTFDITVSVLKEECLARLAYIHPSLDRHAMMGEWPGIAGHSKTTGARRQPDISSEGIE</sequence>
<dbReference type="Pfam" id="PF03466">
    <property type="entry name" value="LysR_substrate"/>
    <property type="match status" value="1"/>
</dbReference>
<organism evidence="7 8">
    <name type="scientific">Bordetella pertussis CHLA-26</name>
    <dbReference type="NCBI Taxonomy" id="1331284"/>
    <lineage>
        <taxon>Bacteria</taxon>
        <taxon>Pseudomonadati</taxon>
        <taxon>Pseudomonadota</taxon>
        <taxon>Betaproteobacteria</taxon>
        <taxon>Burkholderiales</taxon>
        <taxon>Alcaligenaceae</taxon>
        <taxon>Bordetella</taxon>
    </lineage>
</organism>
<dbReference type="PROSITE" id="PS50931">
    <property type="entry name" value="HTH_LYSR"/>
    <property type="match status" value="1"/>
</dbReference>
<evidence type="ECO:0000259" key="6">
    <source>
        <dbReference type="PROSITE" id="PS50931"/>
    </source>
</evidence>
<evidence type="ECO:0000256" key="1">
    <source>
        <dbReference type="ARBA" id="ARBA00009437"/>
    </source>
</evidence>
<keyword evidence="3" id="KW-0238">DNA-binding</keyword>
<dbReference type="Proteomes" id="UP000018679">
    <property type="component" value="Unassembled WGS sequence"/>
</dbReference>
<dbReference type="SUPFAM" id="SSF53850">
    <property type="entry name" value="Periplasmic binding protein-like II"/>
    <property type="match status" value="1"/>
</dbReference>
<protein>
    <submittedName>
        <fullName evidence="7">LysR substrate-binding domain protein</fullName>
    </submittedName>
</protein>
<reference evidence="7 8" key="1">
    <citation type="journal article" date="2013" name="Genome Announc.">
        <title>Genome Sequences of 28 Bordetella pertussis U.S. Outbreak Strains Dating from 2010 to 2012.</title>
        <authorList>
            <person name="Harvill E.T."/>
            <person name="Goodfield L.L."/>
            <person name="Ivanov Y."/>
            <person name="Meyer J.A."/>
            <person name="Newth C."/>
            <person name="Cassiday P."/>
            <person name="Tondella M.L."/>
            <person name="Liao P."/>
            <person name="Zimmerman J."/>
            <person name="Meert K."/>
            <person name="Wessel D."/>
            <person name="Berger J."/>
            <person name="Dean J.M."/>
            <person name="Holubkov R."/>
            <person name="Burr J."/>
            <person name="Liu T."/>
            <person name="Brinkac L."/>
            <person name="Kim M."/>
            <person name="Losada L."/>
        </authorList>
    </citation>
    <scope>NUCLEOTIDE SEQUENCE [LARGE SCALE GENOMIC DNA]</scope>
    <source>
        <strain evidence="7 8">CHLA-26</strain>
    </source>
</reference>
<proteinExistence type="inferred from homology"/>
<dbReference type="EMBL" id="AXSB02000005">
    <property type="protein sequence ID" value="ETH32817.1"/>
    <property type="molecule type" value="Genomic_DNA"/>
</dbReference>
<evidence type="ECO:0000256" key="5">
    <source>
        <dbReference type="SAM" id="MobiDB-lite"/>
    </source>
</evidence>
<evidence type="ECO:0000313" key="8">
    <source>
        <dbReference type="Proteomes" id="UP000018679"/>
    </source>
</evidence>
<evidence type="ECO:0000313" key="7">
    <source>
        <dbReference type="EMBL" id="ETH32817.1"/>
    </source>
</evidence>
<dbReference type="Gene3D" id="3.40.190.10">
    <property type="entry name" value="Periplasmic binding protein-like II"/>
    <property type="match status" value="2"/>
</dbReference>
<dbReference type="SUPFAM" id="SSF46785">
    <property type="entry name" value="Winged helix' DNA-binding domain"/>
    <property type="match status" value="1"/>
</dbReference>
<dbReference type="InterPro" id="IPR000847">
    <property type="entry name" value="LysR_HTH_N"/>
</dbReference>
<dbReference type="PANTHER" id="PTHR30126:SF94">
    <property type="entry name" value="LYSR FAMILY TRANSCRIPTIONAL REGULATOR"/>
    <property type="match status" value="1"/>
</dbReference>
<dbReference type="InterPro" id="IPR036388">
    <property type="entry name" value="WH-like_DNA-bd_sf"/>
</dbReference>
<dbReference type="PANTHER" id="PTHR30126">
    <property type="entry name" value="HTH-TYPE TRANSCRIPTIONAL REGULATOR"/>
    <property type="match status" value="1"/>
</dbReference>
<dbReference type="GO" id="GO:0003700">
    <property type="term" value="F:DNA-binding transcription factor activity"/>
    <property type="evidence" value="ECO:0007669"/>
    <property type="project" value="InterPro"/>
</dbReference>
<gene>
    <name evidence="7" type="ORF">L566_1434</name>
</gene>
<feature type="region of interest" description="Disordered" evidence="5">
    <location>
        <begin position="334"/>
        <end position="355"/>
    </location>
</feature>
<keyword evidence="2" id="KW-0805">Transcription regulation</keyword>
<evidence type="ECO:0000256" key="2">
    <source>
        <dbReference type="ARBA" id="ARBA00023015"/>
    </source>
</evidence>
<comment type="caution">
    <text evidence="7">The sequence shown here is derived from an EMBL/GenBank/DDBJ whole genome shotgun (WGS) entry which is preliminary data.</text>
</comment>
<dbReference type="Pfam" id="PF00126">
    <property type="entry name" value="HTH_1"/>
    <property type="match status" value="1"/>
</dbReference>
<dbReference type="PRINTS" id="PR00039">
    <property type="entry name" value="HTHLYSR"/>
</dbReference>
<feature type="domain" description="HTH lysR-type" evidence="6">
    <location>
        <begin position="15"/>
        <end position="72"/>
    </location>
</feature>
<comment type="similarity">
    <text evidence="1">Belongs to the LysR transcriptional regulatory family.</text>
</comment>
<dbReference type="CDD" id="cd05466">
    <property type="entry name" value="PBP2_LTTR_substrate"/>
    <property type="match status" value="1"/>
</dbReference>
<evidence type="ECO:0000256" key="3">
    <source>
        <dbReference type="ARBA" id="ARBA00023125"/>
    </source>
</evidence>
<evidence type="ECO:0000256" key="4">
    <source>
        <dbReference type="ARBA" id="ARBA00023163"/>
    </source>
</evidence>
<dbReference type="InterPro" id="IPR005119">
    <property type="entry name" value="LysR_subst-bd"/>
</dbReference>
<dbReference type="InterPro" id="IPR036390">
    <property type="entry name" value="WH_DNA-bd_sf"/>
</dbReference>
<name>A0AAI9NGJ0_BORPT</name>